<keyword evidence="2" id="KW-1185">Reference proteome</keyword>
<gene>
    <name evidence="1" type="ORF">CFP71_27855</name>
</gene>
<dbReference type="OrthoDB" id="4163242at2"/>
<accession>A0A229RUB3</accession>
<sequence>MTNANHKQELLNWLQRVSGLLPKPEQFRYPNTEALVMALGRWFTPAALPAGRFQGPLRACFTNATSHSKRHGLSYVEGFALADTGFVAPHAWCAHPDGTVEDPTWNDAGRAYLGIGFTPDYLAQFEARRGTVTVLFDQHLDDMRLLREGLPETAFADTGVPHAA</sequence>
<organism evidence="1 2">
    <name type="scientific">Amycolatopsis thailandensis</name>
    <dbReference type="NCBI Taxonomy" id="589330"/>
    <lineage>
        <taxon>Bacteria</taxon>
        <taxon>Bacillati</taxon>
        <taxon>Actinomycetota</taxon>
        <taxon>Actinomycetes</taxon>
        <taxon>Pseudonocardiales</taxon>
        <taxon>Pseudonocardiaceae</taxon>
        <taxon>Amycolatopsis</taxon>
    </lineage>
</organism>
<evidence type="ECO:0000313" key="1">
    <source>
        <dbReference type="EMBL" id="OXM50252.1"/>
    </source>
</evidence>
<reference evidence="1 2" key="1">
    <citation type="submission" date="2017-07" db="EMBL/GenBank/DDBJ databases">
        <title>Amycolatopsis thailandensis Genome sequencing and assembly.</title>
        <authorList>
            <person name="Kaur N."/>
            <person name="Mayilraj S."/>
        </authorList>
    </citation>
    <scope>NUCLEOTIDE SEQUENCE [LARGE SCALE GENOMIC DNA]</scope>
    <source>
        <strain evidence="1 2">JCM 16380</strain>
    </source>
</reference>
<name>A0A229RUB3_9PSEU</name>
<protein>
    <submittedName>
        <fullName evidence="1">Uncharacterized protein</fullName>
    </submittedName>
</protein>
<evidence type="ECO:0000313" key="2">
    <source>
        <dbReference type="Proteomes" id="UP000215223"/>
    </source>
</evidence>
<dbReference type="RefSeq" id="WP_093936913.1">
    <property type="nucleotide sequence ID" value="NZ_NMQT01000102.1"/>
</dbReference>
<comment type="caution">
    <text evidence="1">The sequence shown here is derived from an EMBL/GenBank/DDBJ whole genome shotgun (WGS) entry which is preliminary data.</text>
</comment>
<dbReference type="AlphaFoldDB" id="A0A229RUB3"/>
<dbReference type="Proteomes" id="UP000215223">
    <property type="component" value="Unassembled WGS sequence"/>
</dbReference>
<proteinExistence type="predicted"/>
<dbReference type="EMBL" id="NMQT01000102">
    <property type="protein sequence ID" value="OXM50252.1"/>
    <property type="molecule type" value="Genomic_DNA"/>
</dbReference>